<evidence type="ECO:0000313" key="3">
    <source>
        <dbReference type="Proteomes" id="UP000023152"/>
    </source>
</evidence>
<organism evidence="2 3">
    <name type="scientific">Reticulomyxa filosa</name>
    <dbReference type="NCBI Taxonomy" id="46433"/>
    <lineage>
        <taxon>Eukaryota</taxon>
        <taxon>Sar</taxon>
        <taxon>Rhizaria</taxon>
        <taxon>Retaria</taxon>
        <taxon>Foraminifera</taxon>
        <taxon>Monothalamids</taxon>
        <taxon>Reticulomyxidae</taxon>
        <taxon>Reticulomyxa</taxon>
    </lineage>
</organism>
<comment type="caution">
    <text evidence="2">The sequence shown here is derived from an EMBL/GenBank/DDBJ whole genome shotgun (WGS) entry which is preliminary data.</text>
</comment>
<name>X6MIT6_RETFI</name>
<proteinExistence type="predicted"/>
<evidence type="ECO:0000256" key="1">
    <source>
        <dbReference type="SAM" id="MobiDB-lite"/>
    </source>
</evidence>
<accession>X6MIT6</accession>
<evidence type="ECO:0000313" key="2">
    <source>
        <dbReference type="EMBL" id="ETO13893.1"/>
    </source>
</evidence>
<reference evidence="2 3" key="1">
    <citation type="journal article" date="2013" name="Curr. Biol.">
        <title>The Genome of the Foraminiferan Reticulomyxa filosa.</title>
        <authorList>
            <person name="Glockner G."/>
            <person name="Hulsmann N."/>
            <person name="Schleicher M."/>
            <person name="Noegel A.A."/>
            <person name="Eichinger L."/>
            <person name="Gallinger C."/>
            <person name="Pawlowski J."/>
            <person name="Sierra R."/>
            <person name="Euteneuer U."/>
            <person name="Pillet L."/>
            <person name="Moustafa A."/>
            <person name="Platzer M."/>
            <person name="Groth M."/>
            <person name="Szafranski K."/>
            <person name="Schliwa M."/>
        </authorList>
    </citation>
    <scope>NUCLEOTIDE SEQUENCE [LARGE SCALE GENOMIC DNA]</scope>
</reference>
<feature type="region of interest" description="Disordered" evidence="1">
    <location>
        <begin position="121"/>
        <end position="179"/>
    </location>
</feature>
<dbReference type="EMBL" id="ASPP01020337">
    <property type="protein sequence ID" value="ETO13893.1"/>
    <property type="molecule type" value="Genomic_DNA"/>
</dbReference>
<gene>
    <name evidence="2" type="ORF">RFI_23477</name>
</gene>
<feature type="non-terminal residue" evidence="2">
    <location>
        <position position="200"/>
    </location>
</feature>
<protein>
    <submittedName>
        <fullName evidence="2">Uncharacterized protein</fullName>
    </submittedName>
</protein>
<feature type="compositionally biased region" description="Basic and acidic residues" evidence="1">
    <location>
        <begin position="121"/>
        <end position="175"/>
    </location>
</feature>
<dbReference type="Proteomes" id="UP000023152">
    <property type="component" value="Unassembled WGS sequence"/>
</dbReference>
<dbReference type="AlphaFoldDB" id="X6MIT6"/>
<keyword evidence="3" id="KW-1185">Reference proteome</keyword>
<sequence length="200" mass="22515">MDLEKGVVIKDNIDKQEYLPIKRLMGCLAILGGHTERLRPGCRVELKISEEEDDHMIERGFCLSVNRSSGLCSVLFDNVKKPVTIEMKKVLPKSEMSPFGCIPVTPQLLSYFIPFTQPSHFDTRDPRKKESKTAAAEKKESEQASVKEKTKKGDKDKKKAKKDSSKANDSSKTEVEPPISLTWDCPMCTLVNSIDYTTCE</sequence>